<comment type="caution">
    <text evidence="2">The sequence shown here is derived from an EMBL/GenBank/DDBJ whole genome shotgun (WGS) entry which is preliminary data.</text>
</comment>
<accession>A0A843WVI6</accession>
<dbReference type="Proteomes" id="UP000652761">
    <property type="component" value="Unassembled WGS sequence"/>
</dbReference>
<dbReference type="AlphaFoldDB" id="A0A843WVI6"/>
<protein>
    <submittedName>
        <fullName evidence="2">Uncharacterized protein</fullName>
    </submittedName>
</protein>
<evidence type="ECO:0000313" key="3">
    <source>
        <dbReference type="Proteomes" id="UP000652761"/>
    </source>
</evidence>
<dbReference type="EMBL" id="NMUH01005202">
    <property type="protein sequence ID" value="MQM12117.1"/>
    <property type="molecule type" value="Genomic_DNA"/>
</dbReference>
<sequence>MFLCLFRASESSQQRQGARRAEETGRLAVDVYFRYISYQTRVIALPGPPDPWAATAKIGSSAWAEGRVSLLSSGRARVGRRRRGEALEETIFLPRDAPSTSSLALATATLFPFCDIADGEEEGDENGEEGKHWRNRKKTTSVSGQGSG</sequence>
<keyword evidence="3" id="KW-1185">Reference proteome</keyword>
<reference evidence="2" key="1">
    <citation type="submission" date="2017-07" db="EMBL/GenBank/DDBJ databases">
        <title>Taro Niue Genome Assembly and Annotation.</title>
        <authorList>
            <person name="Atibalentja N."/>
            <person name="Keating K."/>
            <person name="Fields C.J."/>
        </authorList>
    </citation>
    <scope>NUCLEOTIDE SEQUENCE</scope>
    <source>
        <strain evidence="2">Niue_2</strain>
        <tissue evidence="2">Leaf</tissue>
    </source>
</reference>
<name>A0A843WVI6_COLES</name>
<evidence type="ECO:0000256" key="1">
    <source>
        <dbReference type="SAM" id="MobiDB-lite"/>
    </source>
</evidence>
<feature type="compositionally biased region" description="Acidic residues" evidence="1">
    <location>
        <begin position="117"/>
        <end position="127"/>
    </location>
</feature>
<organism evidence="2 3">
    <name type="scientific">Colocasia esculenta</name>
    <name type="common">Wild taro</name>
    <name type="synonym">Arum esculentum</name>
    <dbReference type="NCBI Taxonomy" id="4460"/>
    <lineage>
        <taxon>Eukaryota</taxon>
        <taxon>Viridiplantae</taxon>
        <taxon>Streptophyta</taxon>
        <taxon>Embryophyta</taxon>
        <taxon>Tracheophyta</taxon>
        <taxon>Spermatophyta</taxon>
        <taxon>Magnoliopsida</taxon>
        <taxon>Liliopsida</taxon>
        <taxon>Araceae</taxon>
        <taxon>Aroideae</taxon>
        <taxon>Colocasieae</taxon>
        <taxon>Colocasia</taxon>
    </lineage>
</organism>
<gene>
    <name evidence="2" type="ORF">Taro_045031</name>
</gene>
<proteinExistence type="predicted"/>
<feature type="region of interest" description="Disordered" evidence="1">
    <location>
        <begin position="117"/>
        <end position="148"/>
    </location>
</feature>
<evidence type="ECO:0000313" key="2">
    <source>
        <dbReference type="EMBL" id="MQM12117.1"/>
    </source>
</evidence>